<organism evidence="1">
    <name type="scientific">Arundo donax</name>
    <name type="common">Giant reed</name>
    <name type="synonym">Donax arundinaceus</name>
    <dbReference type="NCBI Taxonomy" id="35708"/>
    <lineage>
        <taxon>Eukaryota</taxon>
        <taxon>Viridiplantae</taxon>
        <taxon>Streptophyta</taxon>
        <taxon>Embryophyta</taxon>
        <taxon>Tracheophyta</taxon>
        <taxon>Spermatophyta</taxon>
        <taxon>Magnoliopsida</taxon>
        <taxon>Liliopsida</taxon>
        <taxon>Poales</taxon>
        <taxon>Poaceae</taxon>
        <taxon>PACMAD clade</taxon>
        <taxon>Arundinoideae</taxon>
        <taxon>Arundineae</taxon>
        <taxon>Arundo</taxon>
    </lineage>
</organism>
<dbReference type="AlphaFoldDB" id="A0A0A8ZCX9"/>
<dbReference type="EMBL" id="GBRH01260626">
    <property type="protein sequence ID" value="JAD37269.1"/>
    <property type="molecule type" value="Transcribed_RNA"/>
</dbReference>
<name>A0A0A8ZCX9_ARUDO</name>
<accession>A0A0A8ZCX9</accession>
<reference evidence="1" key="2">
    <citation type="journal article" date="2015" name="Data Brief">
        <title>Shoot transcriptome of the giant reed, Arundo donax.</title>
        <authorList>
            <person name="Barrero R.A."/>
            <person name="Guerrero F.D."/>
            <person name="Moolhuijzen P."/>
            <person name="Goolsby J.A."/>
            <person name="Tidwell J."/>
            <person name="Bellgard S.E."/>
            <person name="Bellgard M.I."/>
        </authorList>
    </citation>
    <scope>NUCLEOTIDE SEQUENCE</scope>
    <source>
        <tissue evidence="1">Shoot tissue taken approximately 20 cm above the soil surface</tissue>
    </source>
</reference>
<sequence>MKRKYKSMQNYLIGSLVDLVRRRLKNQDEVQKGQSRLTRFQITKSRD</sequence>
<proteinExistence type="predicted"/>
<reference evidence="1" key="1">
    <citation type="submission" date="2014-09" db="EMBL/GenBank/DDBJ databases">
        <authorList>
            <person name="Magalhaes I.L.F."/>
            <person name="Oliveira U."/>
            <person name="Santos F.R."/>
            <person name="Vidigal T.H.D.A."/>
            <person name="Brescovit A.D."/>
            <person name="Santos A.J."/>
        </authorList>
    </citation>
    <scope>NUCLEOTIDE SEQUENCE</scope>
    <source>
        <tissue evidence="1">Shoot tissue taken approximately 20 cm above the soil surface</tissue>
    </source>
</reference>
<protein>
    <submittedName>
        <fullName evidence="1">Uncharacterized protein</fullName>
    </submittedName>
</protein>
<evidence type="ECO:0000313" key="1">
    <source>
        <dbReference type="EMBL" id="JAD37269.1"/>
    </source>
</evidence>